<dbReference type="PANTHER" id="PTHR30212">
    <property type="entry name" value="PROTEIN YIIM"/>
    <property type="match status" value="1"/>
</dbReference>
<dbReference type="Pfam" id="PF03475">
    <property type="entry name" value="YiiM_3-alpha"/>
    <property type="match status" value="1"/>
</dbReference>
<proteinExistence type="predicted"/>
<name>A0A2S8FY61_9BACT</name>
<dbReference type="InterPro" id="IPR005163">
    <property type="entry name" value="Tri_helical_YiiM-like"/>
</dbReference>
<dbReference type="EMBL" id="PUIA01000017">
    <property type="protein sequence ID" value="PQO37125.1"/>
    <property type="molecule type" value="Genomic_DNA"/>
</dbReference>
<sequence length="209" mass="23556">MDKPWQTGFFKQPVAGSVQLHRLGFEGDGVADLVHHGGVDKAVLCYSAQHYPIWRNEFQQMDALAESFPIESFGPGAFGENLTVSGLAEETVCLGDVYEVGTARIEVSQPRQPCWKLGRRWRLKQLTALAVSTGRMGWYVRILEEGVVSADQDMVLVDRTLPEWPITRLNELFYHDRSNLEDAQTMAQCKVLAEAWRGEFRKRVEKGAG</sequence>
<evidence type="ECO:0000313" key="3">
    <source>
        <dbReference type="Proteomes" id="UP000240009"/>
    </source>
</evidence>
<dbReference type="Gene3D" id="2.40.33.20">
    <property type="entry name" value="PK beta-barrel domain-like"/>
    <property type="match status" value="1"/>
</dbReference>
<evidence type="ECO:0000313" key="2">
    <source>
        <dbReference type="EMBL" id="PQO37125.1"/>
    </source>
</evidence>
<dbReference type="SUPFAM" id="SSF50800">
    <property type="entry name" value="PK beta-barrel domain-like"/>
    <property type="match status" value="1"/>
</dbReference>
<evidence type="ECO:0000259" key="1">
    <source>
        <dbReference type="PROSITE" id="PS51340"/>
    </source>
</evidence>
<dbReference type="Proteomes" id="UP000240009">
    <property type="component" value="Unassembled WGS sequence"/>
</dbReference>
<dbReference type="Pfam" id="PF03473">
    <property type="entry name" value="MOSC"/>
    <property type="match status" value="1"/>
</dbReference>
<comment type="caution">
    <text evidence="2">The sequence shown here is derived from an EMBL/GenBank/DDBJ whole genome shotgun (WGS) entry which is preliminary data.</text>
</comment>
<dbReference type="AlphaFoldDB" id="A0A2S8FY61"/>
<dbReference type="GO" id="GO:0003824">
    <property type="term" value="F:catalytic activity"/>
    <property type="evidence" value="ECO:0007669"/>
    <property type="project" value="InterPro"/>
</dbReference>
<accession>A0A2S8FY61</accession>
<dbReference type="InterPro" id="IPR052353">
    <property type="entry name" value="Benzoxazolinone_Detox_Enz"/>
</dbReference>
<dbReference type="PROSITE" id="PS51340">
    <property type="entry name" value="MOSC"/>
    <property type="match status" value="1"/>
</dbReference>
<protein>
    <submittedName>
        <fullName evidence="2">MOSC domain-containing protein</fullName>
    </submittedName>
</protein>
<organism evidence="2 3">
    <name type="scientific">Blastopirellula marina</name>
    <dbReference type="NCBI Taxonomy" id="124"/>
    <lineage>
        <taxon>Bacteria</taxon>
        <taxon>Pseudomonadati</taxon>
        <taxon>Planctomycetota</taxon>
        <taxon>Planctomycetia</taxon>
        <taxon>Pirellulales</taxon>
        <taxon>Pirellulaceae</taxon>
        <taxon>Blastopirellula</taxon>
    </lineage>
</organism>
<dbReference type="OrthoDB" id="9786134at2"/>
<dbReference type="PANTHER" id="PTHR30212:SF2">
    <property type="entry name" value="PROTEIN YIIM"/>
    <property type="match status" value="1"/>
</dbReference>
<dbReference type="InterPro" id="IPR011037">
    <property type="entry name" value="Pyrv_Knase-like_insert_dom_sf"/>
</dbReference>
<reference evidence="2 3" key="1">
    <citation type="submission" date="2018-02" db="EMBL/GenBank/DDBJ databases">
        <title>Comparative genomes isolates from brazilian mangrove.</title>
        <authorList>
            <person name="Araujo J.E."/>
            <person name="Taketani R.G."/>
            <person name="Silva M.C.P."/>
            <person name="Loureco M.V."/>
            <person name="Andreote F.D."/>
        </authorList>
    </citation>
    <scope>NUCLEOTIDE SEQUENCE [LARGE SCALE GENOMIC DNA]</scope>
    <source>
        <strain evidence="2 3">HEX-2 MGV</strain>
    </source>
</reference>
<feature type="domain" description="MOSC" evidence="1">
    <location>
        <begin position="12"/>
        <end position="157"/>
    </location>
</feature>
<dbReference type="InterPro" id="IPR005302">
    <property type="entry name" value="MoCF_Sase_C"/>
</dbReference>
<dbReference type="GO" id="GO:0030151">
    <property type="term" value="F:molybdenum ion binding"/>
    <property type="evidence" value="ECO:0007669"/>
    <property type="project" value="InterPro"/>
</dbReference>
<gene>
    <name evidence="2" type="ORF">C5Y96_06840</name>
</gene>
<dbReference type="GO" id="GO:0030170">
    <property type="term" value="F:pyridoxal phosphate binding"/>
    <property type="evidence" value="ECO:0007669"/>
    <property type="project" value="InterPro"/>
</dbReference>